<evidence type="ECO:0000313" key="2">
    <source>
        <dbReference type="Proteomes" id="UP000215127"/>
    </source>
</evidence>
<dbReference type="AlphaFoldDB" id="A0A1X7RJ24"/>
<gene>
    <name evidence="1" type="ORF">ZT3D7_G2571</name>
</gene>
<evidence type="ECO:0000313" key="1">
    <source>
        <dbReference type="EMBL" id="SMQ47423.1"/>
    </source>
</evidence>
<name>A0A1X7RJ24_ZYMT9</name>
<dbReference type="Proteomes" id="UP000215127">
    <property type="component" value="Chromosome 2"/>
</dbReference>
<organism evidence="1 2">
    <name type="scientific">Zymoseptoria tritici (strain ST99CH_3D7)</name>
    <dbReference type="NCBI Taxonomy" id="1276538"/>
    <lineage>
        <taxon>Eukaryota</taxon>
        <taxon>Fungi</taxon>
        <taxon>Dikarya</taxon>
        <taxon>Ascomycota</taxon>
        <taxon>Pezizomycotina</taxon>
        <taxon>Dothideomycetes</taxon>
        <taxon>Dothideomycetidae</taxon>
        <taxon>Mycosphaerellales</taxon>
        <taxon>Mycosphaerellaceae</taxon>
        <taxon>Zymoseptoria</taxon>
    </lineage>
</organism>
<keyword evidence="2" id="KW-1185">Reference proteome</keyword>
<protein>
    <submittedName>
        <fullName evidence="1">Uncharacterized protein</fullName>
    </submittedName>
</protein>
<dbReference type="EMBL" id="LT853693">
    <property type="protein sequence ID" value="SMQ47423.1"/>
    <property type="molecule type" value="Genomic_DNA"/>
</dbReference>
<sequence>MNGQHARDTYLTATEFGPPGKPTGAAAVAGGIVTQGWPPLGQVARGFPDILFHQFWTRLCRTCEKIEQEKFDVLINTAAAAPGFVPQTEQARWNYPWNQCLCIKAIGWPGPTMQPPTLPGRNAAQPTLPPATGGAGGLRPRNCVGNTAIGVDSCYDSILDDLVARRDRNDLWLQRVSRAPDGHVDVAAIRATLSPTTWKSCNERPFFMYEALATWFFLAPLQRIRIREGHSLGIRATWSFRLFSMCCNECYSLESF</sequence>
<accession>A0A1X7RJ24</accession>
<reference evidence="1 2" key="1">
    <citation type="submission" date="2016-06" db="EMBL/GenBank/DDBJ databases">
        <authorList>
            <person name="Kjaerup R.B."/>
            <person name="Dalgaard T.S."/>
            <person name="Juul-Madsen H.R."/>
        </authorList>
    </citation>
    <scope>NUCLEOTIDE SEQUENCE [LARGE SCALE GENOMIC DNA]</scope>
</reference>
<proteinExistence type="predicted"/>